<dbReference type="Pfam" id="PF02518">
    <property type="entry name" value="HATPase_c"/>
    <property type="match status" value="1"/>
</dbReference>
<dbReference type="InterPro" id="IPR011712">
    <property type="entry name" value="Sig_transdc_His_kin_sub3_dim/P"/>
</dbReference>
<dbReference type="InterPro" id="IPR050482">
    <property type="entry name" value="Sensor_HK_TwoCompSys"/>
</dbReference>
<gene>
    <name evidence="12" type="ORF">SAMN04487968_101166</name>
</gene>
<dbReference type="Gene3D" id="1.20.5.1930">
    <property type="match status" value="1"/>
</dbReference>
<dbReference type="RefSeq" id="WP_091119112.1">
    <property type="nucleotide sequence ID" value="NZ_FOLB01000001.1"/>
</dbReference>
<dbReference type="GO" id="GO:0005524">
    <property type="term" value="F:ATP binding"/>
    <property type="evidence" value="ECO:0007669"/>
    <property type="project" value="UniProtKB-KW"/>
</dbReference>
<proteinExistence type="predicted"/>
<feature type="transmembrane region" description="Helical" evidence="9">
    <location>
        <begin position="110"/>
        <end position="128"/>
    </location>
</feature>
<dbReference type="GO" id="GO:0016020">
    <property type="term" value="C:membrane"/>
    <property type="evidence" value="ECO:0007669"/>
    <property type="project" value="InterPro"/>
</dbReference>
<dbReference type="EC" id="2.7.13.3" evidence="2"/>
<evidence type="ECO:0000256" key="4">
    <source>
        <dbReference type="ARBA" id="ARBA00022679"/>
    </source>
</evidence>
<evidence type="ECO:0000256" key="9">
    <source>
        <dbReference type="SAM" id="Phobius"/>
    </source>
</evidence>
<keyword evidence="5" id="KW-0547">Nucleotide-binding</keyword>
<dbReference type="Proteomes" id="UP000198832">
    <property type="component" value="Unassembled WGS sequence"/>
</dbReference>
<dbReference type="CDD" id="cd16917">
    <property type="entry name" value="HATPase_UhpB-NarQ-NarX-like"/>
    <property type="match status" value="1"/>
</dbReference>
<keyword evidence="4" id="KW-0808">Transferase</keyword>
<evidence type="ECO:0000256" key="1">
    <source>
        <dbReference type="ARBA" id="ARBA00000085"/>
    </source>
</evidence>
<keyword evidence="6 12" id="KW-0418">Kinase</keyword>
<dbReference type="InterPro" id="IPR036890">
    <property type="entry name" value="HATPase_C_sf"/>
</dbReference>
<evidence type="ECO:0000256" key="2">
    <source>
        <dbReference type="ARBA" id="ARBA00012438"/>
    </source>
</evidence>
<keyword evidence="7" id="KW-0067">ATP-binding</keyword>
<protein>
    <recommendedName>
        <fullName evidence="2">histidine kinase</fullName>
        <ecNumber evidence="2">2.7.13.3</ecNumber>
    </recommendedName>
</protein>
<dbReference type="PANTHER" id="PTHR24421:SF10">
    <property type="entry name" value="NITRATE_NITRITE SENSOR PROTEIN NARQ"/>
    <property type="match status" value="1"/>
</dbReference>
<evidence type="ECO:0000259" key="10">
    <source>
        <dbReference type="Pfam" id="PF02518"/>
    </source>
</evidence>
<dbReference type="OrthoDB" id="227596at2"/>
<dbReference type="Pfam" id="PF07730">
    <property type="entry name" value="HisKA_3"/>
    <property type="match status" value="1"/>
</dbReference>
<reference evidence="12 13" key="1">
    <citation type="submission" date="2016-10" db="EMBL/GenBank/DDBJ databases">
        <authorList>
            <person name="de Groot N.N."/>
        </authorList>
    </citation>
    <scope>NUCLEOTIDE SEQUENCE [LARGE SCALE GENOMIC DNA]</scope>
    <source>
        <strain evidence="12 13">CGMCC 1.7056</strain>
    </source>
</reference>
<feature type="transmembrane region" description="Helical" evidence="9">
    <location>
        <begin position="45"/>
        <end position="63"/>
    </location>
</feature>
<evidence type="ECO:0000313" key="12">
    <source>
        <dbReference type="EMBL" id="SFB72627.1"/>
    </source>
</evidence>
<dbReference type="PANTHER" id="PTHR24421">
    <property type="entry name" value="NITRATE/NITRITE SENSOR PROTEIN NARX-RELATED"/>
    <property type="match status" value="1"/>
</dbReference>
<dbReference type="Gene3D" id="3.30.565.10">
    <property type="entry name" value="Histidine kinase-like ATPase, C-terminal domain"/>
    <property type="match status" value="1"/>
</dbReference>
<keyword evidence="8" id="KW-0902">Two-component regulatory system</keyword>
<keyword evidence="9" id="KW-0812">Transmembrane</keyword>
<keyword evidence="9" id="KW-0472">Membrane</keyword>
<evidence type="ECO:0000313" key="13">
    <source>
        <dbReference type="Proteomes" id="UP000198832"/>
    </source>
</evidence>
<dbReference type="STRING" id="574651.SAMN04487968_101166"/>
<sequence length="385" mass="40179">MSALRPPAVLRPATGDLARGLGVAVACVVLTLFVNAQVPETPRDVDAPWVLALFVACLPTVLIRTAPRFAAVSALVLTLAGAAAGYPMAAALVVALALIGVTASRADVRLTGTLGVICGVVLGTFTVANADQDRWSVAAIGGFAVGILPALAGERLRSERARARDAQELALRVEELRDRDVARAVAEERLRIARDVHDITGHHLSAISLLAGGASRSTDDRDASDALRHIHDLAHDALGQTRRAVGVLSESAEPASLSPLPRLADVERLVENTRLAGITVELSVDGDRRDLSDTVELCAYRVLQESLTNVVRHAGARSVSVTLGYRAEVLEITVDDDGRGGAAVPGRGIEGMRARLALVGGELVAGPRPGGGWSVAAALPTEQPR</sequence>
<evidence type="ECO:0000259" key="11">
    <source>
        <dbReference type="Pfam" id="PF07730"/>
    </source>
</evidence>
<dbReference type="AlphaFoldDB" id="A0A1I1DCQ4"/>
<evidence type="ECO:0000256" key="7">
    <source>
        <dbReference type="ARBA" id="ARBA00022840"/>
    </source>
</evidence>
<keyword evidence="3" id="KW-0597">Phosphoprotein</keyword>
<dbReference type="GO" id="GO:0000155">
    <property type="term" value="F:phosphorelay sensor kinase activity"/>
    <property type="evidence" value="ECO:0007669"/>
    <property type="project" value="InterPro"/>
</dbReference>
<feature type="domain" description="Histidine kinase/HSP90-like ATPase" evidence="10">
    <location>
        <begin position="299"/>
        <end position="381"/>
    </location>
</feature>
<evidence type="ECO:0000256" key="8">
    <source>
        <dbReference type="ARBA" id="ARBA00023012"/>
    </source>
</evidence>
<feature type="transmembrane region" description="Helical" evidence="9">
    <location>
        <begin position="69"/>
        <end position="98"/>
    </location>
</feature>
<feature type="transmembrane region" description="Helical" evidence="9">
    <location>
        <begin position="134"/>
        <end position="152"/>
    </location>
</feature>
<comment type="catalytic activity">
    <reaction evidence="1">
        <text>ATP + protein L-histidine = ADP + protein N-phospho-L-histidine.</text>
        <dbReference type="EC" id="2.7.13.3"/>
    </reaction>
</comment>
<dbReference type="GO" id="GO:0046983">
    <property type="term" value="F:protein dimerization activity"/>
    <property type="evidence" value="ECO:0007669"/>
    <property type="project" value="InterPro"/>
</dbReference>
<evidence type="ECO:0000256" key="6">
    <source>
        <dbReference type="ARBA" id="ARBA00022777"/>
    </source>
</evidence>
<evidence type="ECO:0000256" key="3">
    <source>
        <dbReference type="ARBA" id="ARBA00022553"/>
    </source>
</evidence>
<evidence type="ECO:0000256" key="5">
    <source>
        <dbReference type="ARBA" id="ARBA00022741"/>
    </source>
</evidence>
<keyword evidence="13" id="KW-1185">Reference proteome</keyword>
<dbReference type="InterPro" id="IPR003594">
    <property type="entry name" value="HATPase_dom"/>
</dbReference>
<dbReference type="EMBL" id="FOLB01000001">
    <property type="protein sequence ID" value="SFB72627.1"/>
    <property type="molecule type" value="Genomic_DNA"/>
</dbReference>
<feature type="transmembrane region" description="Helical" evidence="9">
    <location>
        <begin position="20"/>
        <end position="38"/>
    </location>
</feature>
<keyword evidence="9" id="KW-1133">Transmembrane helix</keyword>
<dbReference type="SUPFAM" id="SSF55874">
    <property type="entry name" value="ATPase domain of HSP90 chaperone/DNA topoisomerase II/histidine kinase"/>
    <property type="match status" value="1"/>
</dbReference>
<name>A0A1I1DCQ4_9ACTN</name>
<accession>A0A1I1DCQ4</accession>
<feature type="domain" description="Signal transduction histidine kinase subgroup 3 dimerisation and phosphoacceptor" evidence="11">
    <location>
        <begin position="188"/>
        <end position="251"/>
    </location>
</feature>
<organism evidence="12 13">
    <name type="scientific">Nocardioides terrae</name>
    <dbReference type="NCBI Taxonomy" id="574651"/>
    <lineage>
        <taxon>Bacteria</taxon>
        <taxon>Bacillati</taxon>
        <taxon>Actinomycetota</taxon>
        <taxon>Actinomycetes</taxon>
        <taxon>Propionibacteriales</taxon>
        <taxon>Nocardioidaceae</taxon>
        <taxon>Nocardioides</taxon>
    </lineage>
</organism>